<feature type="region of interest" description="Disordered" evidence="9">
    <location>
        <begin position="746"/>
        <end position="820"/>
    </location>
</feature>
<dbReference type="SMART" id="SM00064">
    <property type="entry name" value="FYVE"/>
    <property type="match status" value="1"/>
</dbReference>
<evidence type="ECO:0000256" key="7">
    <source>
        <dbReference type="ARBA" id="ARBA00044939"/>
    </source>
</evidence>
<feature type="region of interest" description="Disordered" evidence="9">
    <location>
        <begin position="524"/>
        <end position="547"/>
    </location>
</feature>
<proteinExistence type="predicted"/>
<dbReference type="CDD" id="cd15724">
    <property type="entry name" value="FYVE_ZFY26"/>
    <property type="match status" value="1"/>
</dbReference>
<dbReference type="SUPFAM" id="SSF57903">
    <property type="entry name" value="FYVE/PHD zinc finger"/>
    <property type="match status" value="1"/>
</dbReference>
<feature type="compositionally biased region" description="Basic and acidic residues" evidence="9">
    <location>
        <begin position="626"/>
        <end position="635"/>
    </location>
</feature>
<evidence type="ECO:0000256" key="3">
    <source>
        <dbReference type="ARBA" id="ARBA00022723"/>
    </source>
</evidence>
<dbReference type="RefSeq" id="XP_006865633.1">
    <property type="nucleotide sequence ID" value="XM_006865571.1"/>
</dbReference>
<dbReference type="InterPro" id="IPR017455">
    <property type="entry name" value="Znf_FYVE-rel"/>
</dbReference>
<dbReference type="InterPro" id="IPR013083">
    <property type="entry name" value="Znf_RING/FYVE/PHD"/>
</dbReference>
<organism evidence="11 12">
    <name type="scientific">Chrysochloris asiatica</name>
    <name type="common">Cape golden mole</name>
    <dbReference type="NCBI Taxonomy" id="185453"/>
    <lineage>
        <taxon>Eukaryota</taxon>
        <taxon>Metazoa</taxon>
        <taxon>Chordata</taxon>
        <taxon>Craniata</taxon>
        <taxon>Vertebrata</taxon>
        <taxon>Euteleostomi</taxon>
        <taxon>Mammalia</taxon>
        <taxon>Eutheria</taxon>
        <taxon>Afrotheria</taxon>
        <taxon>Chrysochloridae</taxon>
        <taxon>Chrysochlorinae</taxon>
        <taxon>Chrysochloris</taxon>
    </lineage>
</organism>
<keyword evidence="3" id="KW-0479">Metal-binding</keyword>
<accession>A0A9B0TN92</accession>
<dbReference type="GeneID" id="102815849"/>
<gene>
    <name evidence="12" type="primary">ZFYVE26</name>
</gene>
<dbReference type="GO" id="GO:0030496">
    <property type="term" value="C:midbody"/>
    <property type="evidence" value="ECO:0007669"/>
    <property type="project" value="TreeGrafter"/>
</dbReference>
<reference evidence="12" key="1">
    <citation type="submission" date="2025-08" db="UniProtKB">
        <authorList>
            <consortium name="RefSeq"/>
        </authorList>
    </citation>
    <scope>IDENTIFICATION</scope>
    <source>
        <tissue evidence="12">Spleen</tissue>
    </source>
</reference>
<protein>
    <recommendedName>
        <fullName evidence="1">Zinc finger FYVE domain-containing protein 26</fullName>
    </recommendedName>
</protein>
<feature type="compositionally biased region" description="Low complexity" evidence="9">
    <location>
        <begin position="791"/>
        <end position="813"/>
    </location>
</feature>
<dbReference type="GO" id="GO:0008270">
    <property type="term" value="F:zinc ion binding"/>
    <property type="evidence" value="ECO:0007669"/>
    <property type="project" value="UniProtKB-KW"/>
</dbReference>
<dbReference type="InterPro" id="IPR057946">
    <property type="entry name" value="TPR_ZFYVE26"/>
</dbReference>
<dbReference type="CTD" id="23503"/>
<dbReference type="Gene3D" id="3.30.40.10">
    <property type="entry name" value="Zinc/RING finger domain, C3HC4 (zinc finger)"/>
    <property type="match status" value="1"/>
</dbReference>
<evidence type="ECO:0000256" key="5">
    <source>
        <dbReference type="ARBA" id="ARBA00022833"/>
    </source>
</evidence>
<keyword evidence="4 8" id="KW-0863">Zinc-finger</keyword>
<dbReference type="GO" id="GO:0000724">
    <property type="term" value="P:double-strand break repair via homologous recombination"/>
    <property type="evidence" value="ECO:0007669"/>
    <property type="project" value="InterPro"/>
</dbReference>
<dbReference type="FunFam" id="3.30.40.10:FF:000295">
    <property type="entry name" value="Zinc finger, FYVE domain-containing 26"/>
    <property type="match status" value="1"/>
</dbReference>
<dbReference type="GO" id="GO:0032266">
    <property type="term" value="F:phosphatidylinositol-3-phosphate binding"/>
    <property type="evidence" value="ECO:0007669"/>
    <property type="project" value="InterPro"/>
</dbReference>
<dbReference type="InterPro" id="IPR000306">
    <property type="entry name" value="Znf_FYVE"/>
</dbReference>
<evidence type="ECO:0000256" key="6">
    <source>
        <dbReference type="ARBA" id="ARBA00025962"/>
    </source>
</evidence>
<dbReference type="InterPro" id="IPR028730">
    <property type="entry name" value="ZFYVE26"/>
</dbReference>
<evidence type="ECO:0000313" key="11">
    <source>
        <dbReference type="Proteomes" id="UP000504623"/>
    </source>
</evidence>
<evidence type="ECO:0000256" key="8">
    <source>
        <dbReference type="PROSITE-ProRule" id="PRU00091"/>
    </source>
</evidence>
<evidence type="ECO:0000256" key="2">
    <source>
        <dbReference type="ARBA" id="ARBA00022553"/>
    </source>
</evidence>
<keyword evidence="5" id="KW-0862">Zinc</keyword>
<evidence type="ECO:0000259" key="10">
    <source>
        <dbReference type="PROSITE" id="PS50178"/>
    </source>
</evidence>
<dbReference type="Proteomes" id="UP000504623">
    <property type="component" value="Unplaced"/>
</dbReference>
<keyword evidence="2" id="KW-0597">Phosphoprotein</keyword>
<dbReference type="GO" id="GO:0000281">
    <property type="term" value="P:mitotic cytokinesis"/>
    <property type="evidence" value="ECO:0007669"/>
    <property type="project" value="InterPro"/>
</dbReference>
<keyword evidence="11" id="KW-1185">Reference proteome</keyword>
<feature type="region of interest" description="Disordered" evidence="9">
    <location>
        <begin position="702"/>
        <end position="721"/>
    </location>
</feature>
<dbReference type="GO" id="GO:0005765">
    <property type="term" value="C:lysosomal membrane"/>
    <property type="evidence" value="ECO:0007669"/>
    <property type="project" value="TreeGrafter"/>
</dbReference>
<name>A0A9B0TN92_CHRAS</name>
<dbReference type="PANTHER" id="PTHR46591">
    <property type="entry name" value="ZINC FINGER FYVE DOMAIN-CONTAINING PROTEIN 26"/>
    <property type="match status" value="1"/>
</dbReference>
<comment type="function">
    <text evidence="7">Phosphatidylinositol 3-phosphate-binding protein required for the abscission step in cytokinesis: recruited to the midbody during cytokinesis and acts as a regulator of abscission. May also be required for efficient homologous recombination DNA double-strand break repair.</text>
</comment>
<feature type="compositionally biased region" description="Basic residues" evidence="9">
    <location>
        <begin position="759"/>
        <end position="778"/>
    </location>
</feature>
<dbReference type="Pfam" id="PF25569">
    <property type="entry name" value="TPR_ZFYVE26"/>
    <property type="match status" value="1"/>
</dbReference>
<dbReference type="PROSITE" id="PS50178">
    <property type="entry name" value="ZF_FYVE"/>
    <property type="match status" value="1"/>
</dbReference>
<feature type="region of interest" description="Disordered" evidence="9">
    <location>
        <begin position="1876"/>
        <end position="1897"/>
    </location>
</feature>
<dbReference type="PANTHER" id="PTHR46591:SF1">
    <property type="entry name" value="ZINC FINGER FYVE DOMAIN-CONTAINING PROTEIN 26"/>
    <property type="match status" value="1"/>
</dbReference>
<evidence type="ECO:0000256" key="4">
    <source>
        <dbReference type="ARBA" id="ARBA00022771"/>
    </source>
</evidence>
<dbReference type="InterPro" id="IPR011011">
    <property type="entry name" value="Znf_FYVE_PHD"/>
</dbReference>
<dbReference type="OrthoDB" id="1936617at2759"/>
<dbReference type="GO" id="GO:0007040">
    <property type="term" value="P:lysosome organization"/>
    <property type="evidence" value="ECO:0007669"/>
    <property type="project" value="UniProtKB-ARBA"/>
</dbReference>
<evidence type="ECO:0000313" key="12">
    <source>
        <dbReference type="RefSeq" id="XP_006865633.1"/>
    </source>
</evidence>
<feature type="domain" description="FYVE-type" evidence="10">
    <location>
        <begin position="1813"/>
        <end position="1873"/>
    </location>
</feature>
<sequence length="2540" mass="284253">MPHPFGKEEAASQKQLFEFFCECLQRGEWELAQACVPQLQGGPGDIPKRVEDILQALVMCPDLLRWGQDISPQRLAWLWLLVLEKWFVQGKKFLPAVFRRKLEYLLLSEDLQGDIPEDIFMEFHEVLAQEAVDLVPGGNKRWESSSPRLSAKAVSVLWDLLRRAPQPAQALLELLLREEDITGLCGWPLQKALVDLVHKALKTLQGPDAGCPGEAEAIYGALRALRCSSEPLGVELRLLCEDLVEVCRTEGSPLQEERLLGCLLHKAGRGLLSLYGHTYAEKVTEKPLGATASGKVSLDHLDPERAMLTLFSNPDPAQAWKVTYFYCLSNSKHFLEQILVTALTLLKEEDFPSLGCLLDREFKPLSQLLVLLGWTHCQSLQSAKNLLQTLHQTQGRDCDKLLRDACDGLWAHLEVLEWCAQHSSNSIPKRDLLCHLHGGDSHSVLYSLHHLTNLPALREEDVLKLLQKGPARDPQREDDSTDDALVPDHLSHSQSLTLYQGFCAMKYAIYALCVNSHQHSQYQDCREGPSEDLASATEPGKDMPSSPGPSALFSAYLARCQQYLCRIPDSLCLEVLENIFSLLLTTSADLHAEPQLPEDYAEDDDIEGKDSLGLTSPSESPQHIAQPERKSERGFLRVPRSPTCTLPSCPKAEPKDNAGPHRHSFLDLMHFTSGVNGFLADELSMGAFLRLLQVQLDEISSHNHPEKPKLPEGLSCPGSRDGLPSRLHRFSKVLSEAQWRYKVVTSNQHSEERLTPTQRYRRVATRYPSVRRGRRTRRSRADGRDRGSNPSLESTSSELSTSTSEGSLSTLSGRNELDGRLQPQPQSLLIPMMFSPPESLLASCILRGNFAEAHQVVFTFNLKSSPSSGELMFMERYQEVIEELARVEHKIESRHSDGGDSSTIRRTGSGRSTLQAIGSAAAAGMVFYSIADVTEKLLSTSGDPIPILQEDFWISSTLLEPTAPLREVLEDLSPPAMAAFDLACSQCQLWKTCKQLLETAERYLHNSLENRGRQLDHIPLNIDGIRGFPGVVQQIRKILNYPLMSTGQTKSENIEEKGGGPPRCSISELLQMCWPSLTEDCVASEVALSQQLEQVLQALREALVLPEPKSTPLSSLVEQAAQKAPEAETHPVVIQIQLLQKNLDKQTPAGSRQTNYVGTFHAYCSTLAAVLLRSLSSEPDHATVKVGNPFVLLQQSSSQLVSHFLLERQVPPDRLAALLAHEGLNLNVPQVIVNCCCEPLALCASWQNQQTSSLVTHLGIVAYLHCLDCLPLSTLSIPRPTESSTLESKPHCSLRDSSPAALTNSALAFLKSRSKLLATVACLGANRGSKSSKPSLSWKELRGRREVPLTAEQVSRECEHLLEQFPTLQDFLLAAWKPLQGSSEQGQSLAARLCCQASLSTVLLGLHSPTALPVLTEAFKEALVAKDWLRALRLTDVYGRDMDEWNSVKDAVLSCAAACDKEGWQYLFAVKDASLRSQLTLQFVDRWPLESCLEILASCISDRSVQEGLKCELQRKQEELQVYQKILALQTTPLWCDWQTLRSCCVEDPSTVMNMILEAKAYGLCEEWGHLYPIPREHLISLHQKHLLHLLERGDSERALQLLQRIPDPTMCLEVMEQSLDQHPSLATSHFLANYLTAQFYRELSAARHHEIQALSLGSKILLTLPEQHRASYAHLSSSPLLMLEQLLMNMKVDWATVAVDILHQLLVGQEIGFSTEEVDALLSRYAGKALDFPYPLREKRADPVIHLQEIVSQVPDPETLTGSSSVVFPSSSSGISNVHFPSPKERSFPQRQPLLEFVPPATPPARHQWVPDETENICMVCRREHFTMFNRRHHCRRCGRLVCSSCSTKKMTVDGCRENLARVCDQCYSYFNQDLPEENPGESEAPDSSESGSPPFSAVVRVPKVAELEWTLDLNEEENELVRSEFYYEQAPSASLCIAILNLHRDSIACGHQLIEHCCRLSQGLTNPEVDAGLLTDIMKQLLFSAKMMFVRAGRSQDLALCDSYISKVDVLNILVAAAYRHVPSLDQILQPAAVTRLRNQLLEAEYYQLGVEVSTKTGLDTTGAWHAWGMACLKAGNLPAAREKFSRCLKPPFDLNQLSHGSRLVQDVVEYLESTARPLMSLQDDEYFATLRELEATLRTQSLSLEVIPDGKIMHNTYYQECLLYLHNYSTNLAIISFYMRHSCLREALLHLLNKESPPEVFIEGIFQPSYKSGKLHVLENLLESIDPTLESWGKYLIAACQHLQKKNYYHILYELQQFMKDQVRAAMTCIRFFSHKANTYTELGEKLSWLLKAKDHLKIYLQETSRSSGRRKSTLFRKKMTAADVSRHMNTLQLQMEVTRFLHRCESAGTSQITALPLPTLFGNNHMKMDVACKVMLGGKNVEDGFGIAFRVLQDFQLDAALTYCRAARQLVEREKYSEIQRLLKCVSESGMAAQSDGDTILLNCLEAFRRIPPQELEDLIQAIHNDDNKVRAYLTCCKLRSAYLIAVKQEHSRATTLVQQVQQAAKSSGDAVVQDICAQWLLSSHIRGGHGAGSRK</sequence>
<feature type="compositionally biased region" description="Polar residues" evidence="9">
    <location>
        <begin position="613"/>
        <end position="623"/>
    </location>
</feature>
<comment type="subunit">
    <text evidence="6">Interacts with AP5Z1, AP5B1, AP5S1 and SPG11. Interacts with TTC19 and KIF13A.</text>
</comment>
<feature type="region of interest" description="Disordered" evidence="9">
    <location>
        <begin position="601"/>
        <end position="658"/>
    </location>
</feature>
<dbReference type="GO" id="GO:0032465">
    <property type="term" value="P:regulation of cytokinesis"/>
    <property type="evidence" value="ECO:0007669"/>
    <property type="project" value="TreeGrafter"/>
</dbReference>
<feature type="compositionally biased region" description="Acidic residues" evidence="9">
    <location>
        <begin position="1876"/>
        <end position="1888"/>
    </location>
</feature>
<evidence type="ECO:0000256" key="9">
    <source>
        <dbReference type="SAM" id="MobiDB-lite"/>
    </source>
</evidence>
<dbReference type="Pfam" id="PF01363">
    <property type="entry name" value="FYVE"/>
    <property type="match status" value="1"/>
</dbReference>
<evidence type="ECO:0000256" key="1">
    <source>
        <dbReference type="ARBA" id="ARBA00014373"/>
    </source>
</evidence>
<dbReference type="GO" id="GO:0005813">
    <property type="term" value="C:centrosome"/>
    <property type="evidence" value="ECO:0007669"/>
    <property type="project" value="TreeGrafter"/>
</dbReference>